<proteinExistence type="predicted"/>
<accession>A0AC59YEI3</accession>
<organism evidence="1 2">
    <name type="scientific">Rangifer tarandus platyrhynchus</name>
    <name type="common">Svalbard reindeer</name>
    <dbReference type="NCBI Taxonomy" id="3082113"/>
    <lineage>
        <taxon>Eukaryota</taxon>
        <taxon>Metazoa</taxon>
        <taxon>Chordata</taxon>
        <taxon>Craniata</taxon>
        <taxon>Vertebrata</taxon>
        <taxon>Euteleostomi</taxon>
        <taxon>Mammalia</taxon>
        <taxon>Eutheria</taxon>
        <taxon>Laurasiatheria</taxon>
        <taxon>Artiodactyla</taxon>
        <taxon>Ruminantia</taxon>
        <taxon>Pecora</taxon>
        <taxon>Cervidae</taxon>
        <taxon>Odocoileinae</taxon>
        <taxon>Rangifer</taxon>
    </lineage>
</organism>
<reference evidence="1" key="2">
    <citation type="submission" date="2025-03" db="EMBL/GenBank/DDBJ databases">
        <authorList>
            <consortium name="ELIXIR-Norway"/>
            <consortium name="Elixir Norway"/>
        </authorList>
    </citation>
    <scope>NUCLEOTIDE SEQUENCE</scope>
</reference>
<sequence>MGRGLRGPRTLSTLSPSACACSVEAPAPAFPSVRTRDNHDRDVEPLQPRTQEKGSGWLPRVVWSKQGSGELAASPPAARRPPASPSSQSYNPNQLPLK</sequence>
<protein>
    <submittedName>
        <fullName evidence="1">Uncharacterized protein</fullName>
    </submittedName>
</protein>
<evidence type="ECO:0000313" key="2">
    <source>
        <dbReference type="Proteomes" id="UP001162501"/>
    </source>
</evidence>
<name>A0AC59YEI3_RANTA</name>
<reference evidence="1" key="1">
    <citation type="submission" date="2023-05" db="EMBL/GenBank/DDBJ databases">
        <authorList>
            <consortium name="ELIXIR-Norway"/>
        </authorList>
    </citation>
    <scope>NUCLEOTIDE SEQUENCE</scope>
</reference>
<dbReference type="Proteomes" id="UP001162501">
    <property type="component" value="Chromosome 13"/>
</dbReference>
<gene>
    <name evidence="1" type="ORF">MRATA1EN22A_LOCUS4980</name>
</gene>
<evidence type="ECO:0000313" key="1">
    <source>
        <dbReference type="EMBL" id="CAM9612028.1"/>
    </source>
</evidence>
<dbReference type="EMBL" id="OX596097">
    <property type="protein sequence ID" value="CAM9612028.1"/>
    <property type="molecule type" value="Genomic_DNA"/>
</dbReference>